<dbReference type="GO" id="GO:0003723">
    <property type="term" value="F:RNA binding"/>
    <property type="evidence" value="ECO:0007669"/>
    <property type="project" value="UniProtKB-UniRule"/>
</dbReference>
<dbReference type="AlphaFoldDB" id="A0A654KF47"/>
<dbReference type="SUPFAM" id="SSF53335">
    <property type="entry name" value="S-adenosyl-L-methionine-dependent methyltransferases"/>
    <property type="match status" value="1"/>
</dbReference>
<name>A0A654KF47_TAYEM</name>
<dbReference type="CDD" id="cd02440">
    <property type="entry name" value="AdoMet_MTases"/>
    <property type="match status" value="1"/>
</dbReference>
<proteinExistence type="inferred from homology"/>
<dbReference type="KEGG" id="teq:TEQUI_0049"/>
<keyword evidence="4 5" id="KW-0694">RNA-binding</keyword>
<keyword evidence="1 5" id="KW-0489">Methyltransferase</keyword>
<accession>A0A654KF47</accession>
<dbReference type="PROSITE" id="PS51686">
    <property type="entry name" value="SAM_MT_RSMB_NOP"/>
    <property type="match status" value="1"/>
</dbReference>
<evidence type="ECO:0000256" key="5">
    <source>
        <dbReference type="PROSITE-ProRule" id="PRU01023"/>
    </source>
</evidence>
<dbReference type="InterPro" id="IPR023267">
    <property type="entry name" value="RCMT"/>
</dbReference>
<dbReference type="GO" id="GO:0001510">
    <property type="term" value="P:RNA methylation"/>
    <property type="evidence" value="ECO:0007669"/>
    <property type="project" value="InterPro"/>
</dbReference>
<evidence type="ECO:0000256" key="4">
    <source>
        <dbReference type="ARBA" id="ARBA00022884"/>
    </source>
</evidence>
<feature type="active site" description="Nucleophile" evidence="5">
    <location>
        <position position="358"/>
    </location>
</feature>
<evidence type="ECO:0000259" key="6">
    <source>
        <dbReference type="PROSITE" id="PS51686"/>
    </source>
</evidence>
<dbReference type="PANTHER" id="PTHR22807:SF53">
    <property type="entry name" value="RIBOSOMAL RNA SMALL SUBUNIT METHYLTRANSFERASE B-RELATED"/>
    <property type="match status" value="1"/>
</dbReference>
<feature type="binding site" evidence="5">
    <location>
        <position position="258"/>
    </location>
    <ligand>
        <name>S-adenosyl-L-methionine</name>
        <dbReference type="ChEBI" id="CHEBI:59789"/>
    </ligand>
</feature>
<dbReference type="Pfam" id="PF22458">
    <property type="entry name" value="RsmF-B_ferredox"/>
    <property type="match status" value="1"/>
</dbReference>
<organism evidence="7 8">
    <name type="scientific">Taylorella equigenitalis (strain MCE9)</name>
    <dbReference type="NCBI Taxonomy" id="937774"/>
    <lineage>
        <taxon>Bacteria</taxon>
        <taxon>Pseudomonadati</taxon>
        <taxon>Pseudomonadota</taxon>
        <taxon>Betaproteobacteria</taxon>
        <taxon>Burkholderiales</taxon>
        <taxon>Alcaligenaceae</taxon>
        <taxon>Taylorella</taxon>
    </lineage>
</organism>
<dbReference type="Pfam" id="PF01189">
    <property type="entry name" value="Methyltr_RsmB-F"/>
    <property type="match status" value="1"/>
</dbReference>
<dbReference type="PANTHER" id="PTHR22807">
    <property type="entry name" value="NOP2 YEAST -RELATED NOL1/NOP2/FMU SUN DOMAIN-CONTAINING"/>
    <property type="match status" value="1"/>
</dbReference>
<dbReference type="Proteomes" id="UP000007472">
    <property type="component" value="Chromosome"/>
</dbReference>
<dbReference type="GO" id="GO:0008173">
    <property type="term" value="F:RNA methyltransferase activity"/>
    <property type="evidence" value="ECO:0007669"/>
    <property type="project" value="InterPro"/>
</dbReference>
<comment type="caution">
    <text evidence="5">Lacks conserved residue(s) required for the propagation of feature annotation.</text>
</comment>
<feature type="domain" description="SAM-dependent MTase RsmB/NOP-type" evidence="6">
    <location>
        <begin position="140"/>
        <end position="422"/>
    </location>
</feature>
<keyword evidence="3 5" id="KW-0949">S-adenosyl-L-methionine</keyword>
<sequence>MKAKLSYLKVFQIAEVLEEVLKFKYPADSVLSNWFKSNKKLGHGDRAIVAEAVFDILRNLRMYRNFAQSGVGPENQRLAILGLNSVCSRESVVAMLKEEQAEWFERIYKIDTSTLNDLIKYSVPDWFFNKVSKLPNYESLLEALNQKAPLDIRVNPLKASRDEVLQEIKSRGLLDNQEYENTKFSPWGIRIKTNPSINRWDLFIDGKVEVQDEGSQILCQLVSPKRSDWVIDFCAGAGGKTLLLGALMHSKGRLYALDTSSNRLGKAKPRIVRSGLSNVTLIPIKSENAERVKRLHGKADKVLVDAPCTGLGTLRRNPDLKWRQTQKDLSELVELQFNILTAASKCVKNGGRLIYSTCSVLEEENQQQINKFLKINTNFKLINPQKVLGDRITGLEDVDDMLVLRPDIHGTDGFFAAVMEKVD</sequence>
<dbReference type="EMBL" id="CP002456">
    <property type="protein sequence ID" value="ADU91005.1"/>
    <property type="molecule type" value="Genomic_DNA"/>
</dbReference>
<evidence type="ECO:0000256" key="3">
    <source>
        <dbReference type="ARBA" id="ARBA00022691"/>
    </source>
</evidence>
<evidence type="ECO:0000313" key="7">
    <source>
        <dbReference type="EMBL" id="ADU91005.1"/>
    </source>
</evidence>
<feature type="binding site" evidence="5">
    <location>
        <position position="305"/>
    </location>
    <ligand>
        <name>S-adenosyl-L-methionine</name>
        <dbReference type="ChEBI" id="CHEBI:59789"/>
    </ligand>
</feature>
<dbReference type="InterPro" id="IPR049560">
    <property type="entry name" value="MeTrfase_RsmB-F_NOP2_cat"/>
</dbReference>
<dbReference type="EC" id="2.1.1.-" evidence="7"/>
<evidence type="ECO:0000313" key="8">
    <source>
        <dbReference type="Proteomes" id="UP000007472"/>
    </source>
</evidence>
<dbReference type="InterPro" id="IPR001678">
    <property type="entry name" value="MeTrfase_RsmB-F_NOP2_dom"/>
</dbReference>
<gene>
    <name evidence="7" type="ordered locus">TEQUI_0049</name>
</gene>
<dbReference type="InterPro" id="IPR054728">
    <property type="entry name" value="RsmB-like_ferredoxin"/>
</dbReference>
<keyword evidence="2 5" id="KW-0808">Transferase</keyword>
<reference evidence="7 8" key="1">
    <citation type="journal article" date="2011" name="J. Bacteriol.">
        <title>Genome sequence of Taylorella equigenitalis MCE9, the causative agent of contagious equine metritis.</title>
        <authorList>
            <person name="Hebert L."/>
            <person name="Moumen B."/>
            <person name="Duquesne F."/>
            <person name="Breuil M.F."/>
            <person name="Laugier C."/>
            <person name="Batto J.M."/>
            <person name="Renault P."/>
            <person name="Petry S."/>
        </authorList>
    </citation>
    <scope>NUCLEOTIDE SEQUENCE [LARGE SCALE GENOMIC DNA]</scope>
    <source>
        <strain evidence="7 8">MCE9</strain>
    </source>
</reference>
<protein>
    <submittedName>
        <fullName evidence="7">Ribosomal RNA small subunit methyltransferase B</fullName>
        <ecNumber evidence="7">2.1.1.-</ecNumber>
    </submittedName>
</protein>
<dbReference type="PRINTS" id="PR02008">
    <property type="entry name" value="RCMTFAMILY"/>
</dbReference>
<dbReference type="Gene3D" id="3.40.50.150">
    <property type="entry name" value="Vaccinia Virus protein VP39"/>
    <property type="match status" value="1"/>
</dbReference>
<evidence type="ECO:0000256" key="1">
    <source>
        <dbReference type="ARBA" id="ARBA00022603"/>
    </source>
</evidence>
<comment type="similarity">
    <text evidence="5">Belongs to the class I-like SAM-binding methyltransferase superfamily. RsmB/NOP family.</text>
</comment>
<dbReference type="InterPro" id="IPR029063">
    <property type="entry name" value="SAM-dependent_MTases_sf"/>
</dbReference>
<evidence type="ECO:0000256" key="2">
    <source>
        <dbReference type="ARBA" id="ARBA00022679"/>
    </source>
</evidence>